<accession>A0A8T0TX43</accession>
<protein>
    <submittedName>
        <fullName evidence="3">Uncharacterized protein</fullName>
    </submittedName>
</protein>
<feature type="region of interest" description="Disordered" evidence="2">
    <location>
        <begin position="245"/>
        <end position="277"/>
    </location>
</feature>
<dbReference type="EMBL" id="CM029043">
    <property type="protein sequence ID" value="KAG2613254.1"/>
    <property type="molecule type" value="Genomic_DNA"/>
</dbReference>
<name>A0A8T0TX43_PANVG</name>
<feature type="coiled-coil region" evidence="1">
    <location>
        <begin position="190"/>
        <end position="231"/>
    </location>
</feature>
<evidence type="ECO:0000256" key="2">
    <source>
        <dbReference type="SAM" id="MobiDB-lite"/>
    </source>
</evidence>
<dbReference type="AlphaFoldDB" id="A0A8T0TX43"/>
<evidence type="ECO:0000256" key="1">
    <source>
        <dbReference type="SAM" id="Coils"/>
    </source>
</evidence>
<dbReference type="PANTHER" id="PTHR35099">
    <property type="entry name" value="OS02G0182700 PROTEIN"/>
    <property type="match status" value="1"/>
</dbReference>
<evidence type="ECO:0000313" key="4">
    <source>
        <dbReference type="Proteomes" id="UP000823388"/>
    </source>
</evidence>
<dbReference type="PANTHER" id="PTHR35099:SF22">
    <property type="entry name" value="BZIP DOMAIN-CONTAINING PROTEIN"/>
    <property type="match status" value="1"/>
</dbReference>
<dbReference type="OrthoDB" id="693145at2759"/>
<organism evidence="3 4">
    <name type="scientific">Panicum virgatum</name>
    <name type="common">Blackwell switchgrass</name>
    <dbReference type="NCBI Taxonomy" id="38727"/>
    <lineage>
        <taxon>Eukaryota</taxon>
        <taxon>Viridiplantae</taxon>
        <taxon>Streptophyta</taxon>
        <taxon>Embryophyta</taxon>
        <taxon>Tracheophyta</taxon>
        <taxon>Spermatophyta</taxon>
        <taxon>Magnoliopsida</taxon>
        <taxon>Liliopsida</taxon>
        <taxon>Poales</taxon>
        <taxon>Poaceae</taxon>
        <taxon>PACMAD clade</taxon>
        <taxon>Panicoideae</taxon>
        <taxon>Panicodae</taxon>
        <taxon>Paniceae</taxon>
        <taxon>Panicinae</taxon>
        <taxon>Panicum</taxon>
        <taxon>Panicum sect. Hiantes</taxon>
    </lineage>
</organism>
<feature type="compositionally biased region" description="Basic residues" evidence="2">
    <location>
        <begin position="105"/>
        <end position="115"/>
    </location>
</feature>
<keyword evidence="1" id="KW-0175">Coiled coil</keyword>
<gene>
    <name evidence="3" type="ORF">PVAP13_4KG346500</name>
</gene>
<keyword evidence="4" id="KW-1185">Reference proteome</keyword>
<comment type="caution">
    <text evidence="3">The sequence shown here is derived from an EMBL/GenBank/DDBJ whole genome shotgun (WGS) entry which is preliminary data.</text>
</comment>
<reference evidence="3" key="1">
    <citation type="submission" date="2020-05" db="EMBL/GenBank/DDBJ databases">
        <title>WGS assembly of Panicum virgatum.</title>
        <authorList>
            <person name="Lovell J.T."/>
            <person name="Jenkins J."/>
            <person name="Shu S."/>
            <person name="Juenger T.E."/>
            <person name="Schmutz J."/>
        </authorList>
    </citation>
    <scope>NUCLEOTIDE SEQUENCE</scope>
    <source>
        <strain evidence="3">AP13</strain>
    </source>
</reference>
<proteinExistence type="predicted"/>
<feature type="compositionally biased region" description="Low complexity" evidence="2">
    <location>
        <begin position="82"/>
        <end position="101"/>
    </location>
</feature>
<feature type="compositionally biased region" description="Low complexity" evidence="2">
    <location>
        <begin position="144"/>
        <end position="157"/>
    </location>
</feature>
<evidence type="ECO:0000313" key="3">
    <source>
        <dbReference type="EMBL" id="KAG2613254.1"/>
    </source>
</evidence>
<sequence length="277" mass="28711">MTAVDAEPYAVVATAADIICSLRGADLAGWTPPWRKSAGAPDLPSARDGAGGQEDQEGGDDARGLVAWPAVARGKRSRSRRAGSPSASGSASASMGAAAVASKEHGKKKKPRRGARSSPASPLDYSGSGASTSGGEEGAFCSQPAAPTAPAPAAAAPCSKVGGLAGRRSMILPVPPPRPAGQRPRKKMRLPEIQQLVRSLSVENDALREEMKALERACTALSKENGKLETRIDHSSKRNVMISAETKGKPQHDHERAAEQDAQSGFLLPDLNLPADD</sequence>
<feature type="compositionally biased region" description="Basic and acidic residues" evidence="2">
    <location>
        <begin position="246"/>
        <end position="259"/>
    </location>
</feature>
<dbReference type="Proteomes" id="UP000823388">
    <property type="component" value="Chromosome 4K"/>
</dbReference>
<feature type="region of interest" description="Disordered" evidence="2">
    <location>
        <begin position="28"/>
        <end position="190"/>
    </location>
</feature>